<dbReference type="PANTHER" id="PTHR43327">
    <property type="entry name" value="STOMATIN-LIKE PROTEIN 2, MITOCHONDRIAL"/>
    <property type="match status" value="1"/>
</dbReference>
<feature type="transmembrane region" description="Helical" evidence="6">
    <location>
        <begin position="23"/>
        <end position="43"/>
    </location>
</feature>
<dbReference type="InterPro" id="IPR050710">
    <property type="entry name" value="Band7/mec-2_domain"/>
</dbReference>
<evidence type="ECO:0000256" key="1">
    <source>
        <dbReference type="ARBA" id="ARBA00004167"/>
    </source>
</evidence>
<dbReference type="InterPro" id="IPR001107">
    <property type="entry name" value="Band_7"/>
</dbReference>
<evidence type="ECO:0000256" key="3">
    <source>
        <dbReference type="ARBA" id="ARBA00022692"/>
    </source>
</evidence>
<dbReference type="InterPro" id="IPR001972">
    <property type="entry name" value="Stomatin_HflK_fam"/>
</dbReference>
<dbReference type="NCBIfam" id="TIGR01933">
    <property type="entry name" value="hflK"/>
    <property type="match status" value="1"/>
</dbReference>
<dbReference type="SMART" id="SM00244">
    <property type="entry name" value="PHB"/>
    <property type="match status" value="1"/>
</dbReference>
<dbReference type="PANTHER" id="PTHR43327:SF2">
    <property type="entry name" value="MODULATOR OF FTSH PROTEASE HFLK"/>
    <property type="match status" value="1"/>
</dbReference>
<gene>
    <name evidence="8" type="ORF">dsat_2510</name>
</gene>
<evidence type="ECO:0000313" key="8">
    <source>
        <dbReference type="EMBL" id="EPR35147.1"/>
    </source>
</evidence>
<dbReference type="PRINTS" id="PR00721">
    <property type="entry name" value="STOMATIN"/>
</dbReference>
<accession>S7TD86</accession>
<dbReference type="SUPFAM" id="SSF117892">
    <property type="entry name" value="Band 7/SPFH domain"/>
    <property type="match status" value="1"/>
</dbReference>
<name>S7TD86_9BACT</name>
<dbReference type="EMBL" id="ATHI01000005">
    <property type="protein sequence ID" value="EPR35147.1"/>
    <property type="molecule type" value="Genomic_DNA"/>
</dbReference>
<keyword evidence="9" id="KW-1185">Reference proteome</keyword>
<evidence type="ECO:0000259" key="7">
    <source>
        <dbReference type="SMART" id="SM00244"/>
    </source>
</evidence>
<protein>
    <recommendedName>
        <fullName evidence="6">Protein HflK</fullName>
    </recommendedName>
</protein>
<dbReference type="AlphaFoldDB" id="S7TD86"/>
<feature type="domain" description="Band 7" evidence="7">
    <location>
        <begin position="38"/>
        <end position="225"/>
    </location>
</feature>
<dbReference type="InterPro" id="IPR010201">
    <property type="entry name" value="HflK"/>
</dbReference>
<keyword evidence="3 6" id="KW-0812">Transmembrane</keyword>
<dbReference type="Gene3D" id="3.30.479.30">
    <property type="entry name" value="Band 7 domain"/>
    <property type="match status" value="1"/>
</dbReference>
<dbReference type="Pfam" id="PF01145">
    <property type="entry name" value="Band_7"/>
    <property type="match status" value="1"/>
</dbReference>
<keyword evidence="4 6" id="KW-1133">Transmembrane helix</keyword>
<dbReference type="RefSeq" id="WP_020886396.1">
    <property type="nucleotide sequence ID" value="NZ_ATHI01000005.1"/>
</dbReference>
<evidence type="ECO:0000256" key="2">
    <source>
        <dbReference type="ARBA" id="ARBA00006971"/>
    </source>
</evidence>
<dbReference type="InterPro" id="IPR036013">
    <property type="entry name" value="Band_7/SPFH_dom_sf"/>
</dbReference>
<evidence type="ECO:0000256" key="4">
    <source>
        <dbReference type="ARBA" id="ARBA00022989"/>
    </source>
</evidence>
<dbReference type="GO" id="GO:0016020">
    <property type="term" value="C:membrane"/>
    <property type="evidence" value="ECO:0007669"/>
    <property type="project" value="UniProtKB-SubCell"/>
</dbReference>
<keyword evidence="5 6" id="KW-0472">Membrane</keyword>
<dbReference type="PATRIC" id="fig|1121439.3.peg.909"/>
<evidence type="ECO:0000256" key="6">
    <source>
        <dbReference type="RuleBase" id="RU364113"/>
    </source>
</evidence>
<comment type="subcellular location">
    <subcellularLocation>
        <location evidence="1">Membrane</location>
        <topology evidence="1">Single-pass membrane protein</topology>
    </subcellularLocation>
</comment>
<evidence type="ECO:0000256" key="5">
    <source>
        <dbReference type="ARBA" id="ARBA00023136"/>
    </source>
</evidence>
<evidence type="ECO:0000313" key="9">
    <source>
        <dbReference type="Proteomes" id="UP000014975"/>
    </source>
</evidence>
<comment type="caution">
    <text evidence="8">The sequence shown here is derived from an EMBL/GenBank/DDBJ whole genome shotgun (WGS) entry which is preliminary data.</text>
</comment>
<dbReference type="Proteomes" id="UP000014975">
    <property type="component" value="Unassembled WGS sequence"/>
</dbReference>
<comment type="subunit">
    <text evidence="6">HflC and HflK may interact to form a multimeric complex.</text>
</comment>
<proteinExistence type="inferred from homology"/>
<dbReference type="STRING" id="1121439.dsat_2510"/>
<comment type="function">
    <text evidence="6">HflC and HflK could encode or regulate a protease.</text>
</comment>
<dbReference type="eggNOG" id="COG0330">
    <property type="taxonomic scope" value="Bacteria"/>
</dbReference>
<comment type="similarity">
    <text evidence="2 6">Belongs to the band 7/mec-2 family. HflK subfamily.</text>
</comment>
<sequence>MPDMDQLGDRFKKFQNLNFGGGGAKWVVIVAVLLWLASGIYLVQPDEVGVVKRFGAFDRITSPGPHYHLPFPIESAMTPKVTEIRRLEIGFRSGTQEAGLFTAGRGVSNPRSVPSESLMLTGDENIVNVQFIVQYQIREPVDFLFNIDRQSETVKSAAEAAMREVVGKNTIDAVLTTEKQAVQQSTRELLQDVLDSYNAGIRVVAVQLQDVYPPDEVIESFKDVASAREDRMRFINEADAYRNDLIPRARGQAAAVINEAQAYKESKVLRSQGDSARFASILDEYQKARDITRKRLYIETMEEVLSNPEMEKIILPDQTASRTLPYLPLPGSAPRAPREAGK</sequence>
<dbReference type="CDD" id="cd03404">
    <property type="entry name" value="SPFH_HflK"/>
    <property type="match status" value="1"/>
</dbReference>
<reference evidence="8 9" key="1">
    <citation type="journal article" date="2013" name="Genome Announc.">
        <title>Draft genome sequences for three mercury-methylating, sulfate-reducing bacteria.</title>
        <authorList>
            <person name="Brown S.D."/>
            <person name="Hurt R.A.Jr."/>
            <person name="Gilmour C.C."/>
            <person name="Elias D.A."/>
        </authorList>
    </citation>
    <scope>NUCLEOTIDE SEQUENCE [LARGE SCALE GENOMIC DNA]</scope>
    <source>
        <strain evidence="8 9">DSM 16529</strain>
    </source>
</reference>
<organism evidence="8 9">
    <name type="scientific">Alkalidesulfovibrio alkalitolerans DSM 16529</name>
    <dbReference type="NCBI Taxonomy" id="1121439"/>
    <lineage>
        <taxon>Bacteria</taxon>
        <taxon>Pseudomonadati</taxon>
        <taxon>Thermodesulfobacteriota</taxon>
        <taxon>Desulfovibrionia</taxon>
        <taxon>Desulfovibrionales</taxon>
        <taxon>Desulfovibrionaceae</taxon>
        <taxon>Alkalidesulfovibrio</taxon>
    </lineage>
</organism>